<evidence type="ECO:0000313" key="2">
    <source>
        <dbReference type="EMBL" id="KAF2999292.1"/>
    </source>
</evidence>
<dbReference type="Proteomes" id="UP000801428">
    <property type="component" value="Unassembled WGS sequence"/>
</dbReference>
<dbReference type="OrthoDB" id="3784214at2759"/>
<gene>
    <name evidence="2" type="ORF">E8E13_004394</name>
</gene>
<protein>
    <submittedName>
        <fullName evidence="2">Uncharacterized protein</fullName>
    </submittedName>
</protein>
<dbReference type="EMBL" id="SWKU01000017">
    <property type="protein sequence ID" value="KAF2999292.1"/>
    <property type="molecule type" value="Genomic_DNA"/>
</dbReference>
<organism evidence="2 3">
    <name type="scientific">Curvularia kusanoi</name>
    <name type="common">Cochliobolus kusanoi</name>
    <dbReference type="NCBI Taxonomy" id="90978"/>
    <lineage>
        <taxon>Eukaryota</taxon>
        <taxon>Fungi</taxon>
        <taxon>Dikarya</taxon>
        <taxon>Ascomycota</taxon>
        <taxon>Pezizomycotina</taxon>
        <taxon>Dothideomycetes</taxon>
        <taxon>Pleosporomycetidae</taxon>
        <taxon>Pleosporales</taxon>
        <taxon>Pleosporineae</taxon>
        <taxon>Pleosporaceae</taxon>
        <taxon>Curvularia</taxon>
    </lineage>
</organism>
<reference evidence="2" key="1">
    <citation type="submission" date="2019-04" db="EMBL/GenBank/DDBJ databases">
        <title>Sequencing of skin fungus with MAO and IRED activity.</title>
        <authorList>
            <person name="Marsaioli A.J."/>
            <person name="Bonatto J.M.C."/>
            <person name="Reis Junior O."/>
        </authorList>
    </citation>
    <scope>NUCLEOTIDE SEQUENCE</scope>
    <source>
        <strain evidence="2">30M1</strain>
    </source>
</reference>
<evidence type="ECO:0000256" key="1">
    <source>
        <dbReference type="SAM" id="MobiDB-lite"/>
    </source>
</evidence>
<dbReference type="AlphaFoldDB" id="A0A9P4TAW3"/>
<feature type="region of interest" description="Disordered" evidence="1">
    <location>
        <begin position="84"/>
        <end position="133"/>
    </location>
</feature>
<sequence>MAYRNTRYSAGLRTASQFRPMDTLSALRKANAERIAELRVLAERYEKLRADLPVNSIEEQDPYKPLVGLKHYLQLVQQQGLDTKPSLDDLSPATPSHTCAGATLTDDPALDHLSHHTPIAAPLPPQSPADYTHPIYTGTTHNPTVFLSILHIAQRHRPDLNFISTLNHIPNVRPTDQPPVLRPAAQGNVATHARLLESALVLPRREGYEEIHVAFLPSFYDRGERHAIGFFAICSGLVQGRTLGNAFFTPCSEEDLRRYGLVEYMDDWKGTGEYGVQAMTRVGCLDGRWVDPDTVEDYDDWKLVFQVASQTWERRMGIVKGRNEAVD</sequence>
<evidence type="ECO:0000313" key="3">
    <source>
        <dbReference type="Proteomes" id="UP000801428"/>
    </source>
</evidence>
<name>A0A9P4TAW3_CURKU</name>
<keyword evidence="3" id="KW-1185">Reference proteome</keyword>
<proteinExistence type="predicted"/>
<accession>A0A9P4TAW3</accession>
<comment type="caution">
    <text evidence="2">The sequence shown here is derived from an EMBL/GenBank/DDBJ whole genome shotgun (WGS) entry which is preliminary data.</text>
</comment>